<proteinExistence type="predicted"/>
<evidence type="ECO:0000313" key="6">
    <source>
        <dbReference type="Proteomes" id="UP001596516"/>
    </source>
</evidence>
<evidence type="ECO:0000256" key="2">
    <source>
        <dbReference type="ARBA" id="ARBA00023125"/>
    </source>
</evidence>
<dbReference type="InterPro" id="IPR018356">
    <property type="entry name" value="Tscrpt_reg_HTH_DeoR_CS"/>
</dbReference>
<dbReference type="SMART" id="SM00420">
    <property type="entry name" value="HTH_DEOR"/>
    <property type="match status" value="1"/>
</dbReference>
<reference evidence="6" key="1">
    <citation type="journal article" date="2019" name="Int. J. Syst. Evol. Microbiol.">
        <title>The Global Catalogue of Microorganisms (GCM) 10K type strain sequencing project: providing services to taxonomists for standard genome sequencing and annotation.</title>
        <authorList>
            <consortium name="The Broad Institute Genomics Platform"/>
            <consortium name="The Broad Institute Genome Sequencing Center for Infectious Disease"/>
            <person name="Wu L."/>
            <person name="Ma J."/>
        </authorList>
    </citation>
    <scope>NUCLEOTIDE SEQUENCE [LARGE SCALE GENOMIC DNA]</scope>
    <source>
        <strain evidence="6">CGMCC 1.12750</strain>
    </source>
</reference>
<dbReference type="Gene3D" id="3.40.50.1360">
    <property type="match status" value="1"/>
</dbReference>
<feature type="domain" description="HTH deoR-type" evidence="4">
    <location>
        <begin position="3"/>
        <end position="58"/>
    </location>
</feature>
<dbReference type="PANTHER" id="PTHR30363">
    <property type="entry name" value="HTH-TYPE TRANSCRIPTIONAL REGULATOR SRLR-RELATED"/>
    <property type="match status" value="1"/>
</dbReference>
<keyword evidence="1" id="KW-0805">Transcription regulation</keyword>
<dbReference type="SMART" id="SM01134">
    <property type="entry name" value="DeoRC"/>
    <property type="match status" value="1"/>
</dbReference>
<dbReference type="InterPro" id="IPR014036">
    <property type="entry name" value="DeoR-like_C"/>
</dbReference>
<dbReference type="InterPro" id="IPR001034">
    <property type="entry name" value="DeoR_HTH"/>
</dbReference>
<dbReference type="Pfam" id="PF00455">
    <property type="entry name" value="DeoRC"/>
    <property type="match status" value="1"/>
</dbReference>
<keyword evidence="3" id="KW-0804">Transcription</keyword>
<gene>
    <name evidence="5" type="ORF">ACFQXB_05010</name>
</gene>
<dbReference type="SUPFAM" id="SSF100950">
    <property type="entry name" value="NagB/RpiA/CoA transferase-like"/>
    <property type="match status" value="1"/>
</dbReference>
<dbReference type="RefSeq" id="WP_377400050.1">
    <property type="nucleotide sequence ID" value="NZ_JBHTFQ010000002.1"/>
</dbReference>
<dbReference type="PROSITE" id="PS51000">
    <property type="entry name" value="HTH_DEOR_2"/>
    <property type="match status" value="1"/>
</dbReference>
<dbReference type="InterPro" id="IPR036390">
    <property type="entry name" value="WH_DNA-bd_sf"/>
</dbReference>
<dbReference type="InterPro" id="IPR036388">
    <property type="entry name" value="WH-like_DNA-bd_sf"/>
</dbReference>
<dbReference type="PROSITE" id="PS00894">
    <property type="entry name" value="HTH_DEOR_1"/>
    <property type="match status" value="1"/>
</dbReference>
<dbReference type="GO" id="GO:0003677">
    <property type="term" value="F:DNA binding"/>
    <property type="evidence" value="ECO:0007669"/>
    <property type="project" value="UniProtKB-KW"/>
</dbReference>
<dbReference type="SUPFAM" id="SSF46785">
    <property type="entry name" value="Winged helix' DNA-binding domain"/>
    <property type="match status" value="1"/>
</dbReference>
<dbReference type="Gene3D" id="1.10.10.10">
    <property type="entry name" value="Winged helix-like DNA-binding domain superfamily/Winged helix DNA-binding domain"/>
    <property type="match status" value="1"/>
</dbReference>
<protein>
    <submittedName>
        <fullName evidence="5">DeoR/GlpR family DNA-binding transcription regulator</fullName>
    </submittedName>
</protein>
<dbReference type="InterPro" id="IPR037171">
    <property type="entry name" value="NagB/RpiA_transferase-like"/>
</dbReference>
<dbReference type="EMBL" id="JBHTFQ010000002">
    <property type="protein sequence ID" value="MFC7703550.1"/>
    <property type="molecule type" value="Genomic_DNA"/>
</dbReference>
<accession>A0ABW2UHQ3</accession>
<dbReference type="Proteomes" id="UP001596516">
    <property type="component" value="Unassembled WGS sequence"/>
</dbReference>
<dbReference type="InterPro" id="IPR050313">
    <property type="entry name" value="Carb_Metab_HTH_regulators"/>
</dbReference>
<name>A0ABW2UHQ3_9RHOB</name>
<dbReference type="PANTHER" id="PTHR30363:SF44">
    <property type="entry name" value="AGA OPERON TRANSCRIPTIONAL REPRESSOR-RELATED"/>
    <property type="match status" value="1"/>
</dbReference>
<comment type="caution">
    <text evidence="5">The sequence shown here is derived from an EMBL/GenBank/DDBJ whole genome shotgun (WGS) entry which is preliminary data.</text>
</comment>
<organism evidence="5 6">
    <name type="scientific">Plastorhodobacter daqingensis</name>
    <dbReference type="NCBI Taxonomy" id="1387281"/>
    <lineage>
        <taxon>Bacteria</taxon>
        <taxon>Pseudomonadati</taxon>
        <taxon>Pseudomonadota</taxon>
        <taxon>Alphaproteobacteria</taxon>
        <taxon>Rhodobacterales</taxon>
        <taxon>Paracoccaceae</taxon>
        <taxon>Plastorhodobacter</taxon>
    </lineage>
</organism>
<sequence length="251" mass="26625">MKPGERRDQIARAIRESGQLTVEDLAGRFSVSAETIRRDLSTLAESGAVQKVHGGARRLRLHHEGSFEERLATNAPAKQEIAAKIAAIVRPGDTLFIDTGSTTLACAEQLVAVPRLTVITNSLAIARLMGAGHSDIRVFLLGGTFSHGNAQTVGPLVLRQIAGFQADYALLTVSAVTAEVGAMDSSLDEAEVARSMMENARQVVVLADSDKLGKTAGFRVCRLAEIDMLVSDRPPPPPLARALAEAGVQVP</sequence>
<keyword evidence="6" id="KW-1185">Reference proteome</keyword>
<dbReference type="PRINTS" id="PR00037">
    <property type="entry name" value="HTHLACR"/>
</dbReference>
<keyword evidence="2 5" id="KW-0238">DNA-binding</keyword>
<evidence type="ECO:0000256" key="3">
    <source>
        <dbReference type="ARBA" id="ARBA00023163"/>
    </source>
</evidence>
<evidence type="ECO:0000313" key="5">
    <source>
        <dbReference type="EMBL" id="MFC7703550.1"/>
    </source>
</evidence>
<evidence type="ECO:0000256" key="1">
    <source>
        <dbReference type="ARBA" id="ARBA00023015"/>
    </source>
</evidence>
<dbReference type="Pfam" id="PF08220">
    <property type="entry name" value="HTH_DeoR"/>
    <property type="match status" value="1"/>
</dbReference>
<evidence type="ECO:0000259" key="4">
    <source>
        <dbReference type="PROSITE" id="PS51000"/>
    </source>
</evidence>